<comment type="function">
    <text evidence="11">Involved in protein export. Acts as a chaperone by maintaining the newly synthesized protein in an open conformation. Functions as a peptidyl-prolyl cis-trans isomerase.</text>
</comment>
<evidence type="ECO:0000256" key="12">
    <source>
        <dbReference type="PROSITE-ProRule" id="PRU00277"/>
    </source>
</evidence>
<evidence type="ECO:0000256" key="1">
    <source>
        <dbReference type="ARBA" id="ARBA00000971"/>
    </source>
</evidence>
<keyword evidence="11" id="KW-0963">Cytoplasm</keyword>
<evidence type="ECO:0000313" key="15">
    <source>
        <dbReference type="EMBL" id="RBP51407.1"/>
    </source>
</evidence>
<dbReference type="GO" id="GO:0003755">
    <property type="term" value="F:peptidyl-prolyl cis-trans isomerase activity"/>
    <property type="evidence" value="ECO:0007669"/>
    <property type="project" value="UniProtKB-UniRule"/>
</dbReference>
<dbReference type="Pfam" id="PF05697">
    <property type="entry name" value="Trigger_N"/>
    <property type="match status" value="1"/>
</dbReference>
<dbReference type="RefSeq" id="WP_113954177.1">
    <property type="nucleotide sequence ID" value="NZ_QNRT01000002.1"/>
</dbReference>
<dbReference type="InterPro" id="IPR005215">
    <property type="entry name" value="Trig_fac"/>
</dbReference>
<dbReference type="GO" id="GO:0051083">
    <property type="term" value="P:'de novo' cotranslational protein folding"/>
    <property type="evidence" value="ECO:0007669"/>
    <property type="project" value="TreeGrafter"/>
</dbReference>
<evidence type="ECO:0000259" key="14">
    <source>
        <dbReference type="PROSITE" id="PS50059"/>
    </source>
</evidence>
<accession>A0A395JNN3</accession>
<organism evidence="15 16">
    <name type="scientific">Arenicella xantha</name>
    <dbReference type="NCBI Taxonomy" id="644221"/>
    <lineage>
        <taxon>Bacteria</taxon>
        <taxon>Pseudomonadati</taxon>
        <taxon>Pseudomonadota</taxon>
        <taxon>Gammaproteobacteria</taxon>
        <taxon>Arenicellales</taxon>
        <taxon>Arenicellaceae</taxon>
        <taxon>Arenicella</taxon>
    </lineage>
</organism>
<keyword evidence="5 11" id="KW-0132">Cell division</keyword>
<dbReference type="GO" id="GO:0005737">
    <property type="term" value="C:cytoplasm"/>
    <property type="evidence" value="ECO:0007669"/>
    <property type="project" value="UniProtKB-SubCell"/>
</dbReference>
<dbReference type="SUPFAM" id="SSF102735">
    <property type="entry name" value="Trigger factor ribosome-binding domain"/>
    <property type="match status" value="1"/>
</dbReference>
<dbReference type="PANTHER" id="PTHR30560:SF3">
    <property type="entry name" value="TRIGGER FACTOR-LIKE PROTEIN TIG, CHLOROPLASTIC"/>
    <property type="match status" value="1"/>
</dbReference>
<dbReference type="PANTHER" id="PTHR30560">
    <property type="entry name" value="TRIGGER FACTOR CHAPERONE AND PEPTIDYL-PROLYL CIS/TRANS ISOMERASE"/>
    <property type="match status" value="1"/>
</dbReference>
<evidence type="ECO:0000256" key="9">
    <source>
        <dbReference type="ARBA" id="ARBA00023306"/>
    </source>
</evidence>
<dbReference type="InterPro" id="IPR001179">
    <property type="entry name" value="PPIase_FKBP_dom"/>
</dbReference>
<dbReference type="InterPro" id="IPR027304">
    <property type="entry name" value="Trigger_fact/SurA_dom_sf"/>
</dbReference>
<dbReference type="FunCoup" id="A0A395JNN3">
    <property type="interactions" value="691"/>
</dbReference>
<evidence type="ECO:0000256" key="11">
    <source>
        <dbReference type="HAMAP-Rule" id="MF_00303"/>
    </source>
</evidence>
<comment type="similarity">
    <text evidence="2 11 13">Belongs to the FKBP-type PPIase family. Tig subfamily.</text>
</comment>
<evidence type="ECO:0000256" key="10">
    <source>
        <dbReference type="ARBA" id="ARBA00029986"/>
    </source>
</evidence>
<comment type="catalytic activity">
    <reaction evidence="1 11 12">
        <text>[protein]-peptidylproline (omega=180) = [protein]-peptidylproline (omega=0)</text>
        <dbReference type="Rhea" id="RHEA:16237"/>
        <dbReference type="Rhea" id="RHEA-COMP:10747"/>
        <dbReference type="Rhea" id="RHEA-COMP:10748"/>
        <dbReference type="ChEBI" id="CHEBI:83833"/>
        <dbReference type="ChEBI" id="CHEBI:83834"/>
        <dbReference type="EC" id="5.2.1.8"/>
    </reaction>
</comment>
<sequence length="438" mass="49112">MQASVEKTSTIGRKLSVVVPADKIETAVQARLKQLSKRVKIQGFRPGKVPMKIVEQQYRGSATNDVLGDLIQSSLQEALSGQDEVPAVQPDITPDAPVEKGKDFTYTASFDVYPEFEKLDLEGIKVVKPESEVVDADIDRVVDNMRKQQLTWKELKRKSKKGDRVIVDFVGKIDGEEFDGGKASDYPVVLGEGQMLADFEAGIKGMKAGESKDIDVVFPDDYNEELGGKTAVFTIDAKTVSEPVLPEVDEEFVKSFGIESGDVDELRAEVRSNLETNLESQLSSQLRQRAFDALVEQNKTDVPVKMVREEAGRMIKEQKNQMIQQGIDAKMLENFPDPEFEVLRPQAEKRVALGLLMMEIIRKQELKPDEEKVNARIEKMASSYEQPEEFVQYYKSNQEALAQVQSIVLEEQVVDFLIKNADVEVEKIEASTLLNMQG</sequence>
<dbReference type="EC" id="5.2.1.8" evidence="3 11"/>
<evidence type="ECO:0000256" key="6">
    <source>
        <dbReference type="ARBA" id="ARBA00023110"/>
    </source>
</evidence>
<proteinExistence type="inferred from homology"/>
<keyword evidence="7 11" id="KW-0143">Chaperone</keyword>
<reference evidence="15 16" key="1">
    <citation type="submission" date="2018-06" db="EMBL/GenBank/DDBJ databases">
        <title>Genomic Encyclopedia of Type Strains, Phase IV (KMG-IV): sequencing the most valuable type-strain genomes for metagenomic binning, comparative biology and taxonomic classification.</title>
        <authorList>
            <person name="Goeker M."/>
        </authorList>
    </citation>
    <scope>NUCLEOTIDE SEQUENCE [LARGE SCALE GENOMIC DNA]</scope>
    <source>
        <strain evidence="15 16">DSM 24032</strain>
    </source>
</reference>
<dbReference type="Gene3D" id="1.10.3120.10">
    <property type="entry name" value="Trigger factor, C-terminal domain"/>
    <property type="match status" value="1"/>
</dbReference>
<feature type="domain" description="PPIase FKBP-type" evidence="14">
    <location>
        <begin position="162"/>
        <end position="249"/>
    </location>
</feature>
<keyword evidence="9 11" id="KW-0131">Cell cycle</keyword>
<protein>
    <recommendedName>
        <fullName evidence="4 11">Trigger factor</fullName>
        <shortName evidence="11">TF</shortName>
        <ecNumber evidence="3 11">5.2.1.8</ecNumber>
    </recommendedName>
    <alternativeName>
        <fullName evidence="10 11">PPIase</fullName>
    </alternativeName>
</protein>
<dbReference type="SUPFAM" id="SSF54534">
    <property type="entry name" value="FKBP-like"/>
    <property type="match status" value="1"/>
</dbReference>
<keyword evidence="6 11" id="KW-0697">Rotamase</keyword>
<comment type="caution">
    <text evidence="15">The sequence shown here is derived from an EMBL/GenBank/DDBJ whole genome shotgun (WGS) entry which is preliminary data.</text>
</comment>
<evidence type="ECO:0000256" key="2">
    <source>
        <dbReference type="ARBA" id="ARBA00005464"/>
    </source>
</evidence>
<dbReference type="GO" id="GO:0051301">
    <property type="term" value="P:cell division"/>
    <property type="evidence" value="ECO:0007669"/>
    <property type="project" value="UniProtKB-KW"/>
</dbReference>
<dbReference type="FunFam" id="3.10.50.40:FF:000001">
    <property type="entry name" value="Trigger factor"/>
    <property type="match status" value="1"/>
</dbReference>
<dbReference type="OrthoDB" id="9767721at2"/>
<evidence type="ECO:0000256" key="8">
    <source>
        <dbReference type="ARBA" id="ARBA00023235"/>
    </source>
</evidence>
<dbReference type="InterPro" id="IPR036611">
    <property type="entry name" value="Trigger_fac_ribosome-bd_sf"/>
</dbReference>
<dbReference type="GO" id="GO:0043022">
    <property type="term" value="F:ribosome binding"/>
    <property type="evidence" value="ECO:0007669"/>
    <property type="project" value="TreeGrafter"/>
</dbReference>
<dbReference type="GO" id="GO:0044183">
    <property type="term" value="F:protein folding chaperone"/>
    <property type="evidence" value="ECO:0007669"/>
    <property type="project" value="TreeGrafter"/>
</dbReference>
<gene>
    <name evidence="11" type="primary">tig</name>
    <name evidence="15" type="ORF">DFR28_102830</name>
</gene>
<dbReference type="PIRSF" id="PIRSF003095">
    <property type="entry name" value="Trigger_factor"/>
    <property type="match status" value="1"/>
</dbReference>
<evidence type="ECO:0000256" key="5">
    <source>
        <dbReference type="ARBA" id="ARBA00022618"/>
    </source>
</evidence>
<dbReference type="InterPro" id="IPR046357">
    <property type="entry name" value="PPIase_dom_sf"/>
</dbReference>
<comment type="domain">
    <text evidence="11">Consists of 3 domains; the N-terminus binds the ribosome, the middle domain has PPIase activity, while the C-terminus has intrinsic chaperone activity on its own.</text>
</comment>
<dbReference type="EMBL" id="QNRT01000002">
    <property type="protein sequence ID" value="RBP51407.1"/>
    <property type="molecule type" value="Genomic_DNA"/>
</dbReference>
<dbReference type="HAMAP" id="MF_00303">
    <property type="entry name" value="Trigger_factor_Tig"/>
    <property type="match status" value="1"/>
</dbReference>
<dbReference type="InParanoid" id="A0A395JNN3"/>
<dbReference type="Gene3D" id="3.10.50.40">
    <property type="match status" value="1"/>
</dbReference>
<evidence type="ECO:0000256" key="4">
    <source>
        <dbReference type="ARBA" id="ARBA00016902"/>
    </source>
</evidence>
<keyword evidence="8 11" id="KW-0413">Isomerase</keyword>
<dbReference type="SUPFAM" id="SSF109998">
    <property type="entry name" value="Triger factor/SurA peptide-binding domain-like"/>
    <property type="match status" value="1"/>
</dbReference>
<dbReference type="GO" id="GO:0043335">
    <property type="term" value="P:protein unfolding"/>
    <property type="evidence" value="ECO:0007669"/>
    <property type="project" value="TreeGrafter"/>
</dbReference>
<dbReference type="AlphaFoldDB" id="A0A395JNN3"/>
<dbReference type="PROSITE" id="PS50059">
    <property type="entry name" value="FKBP_PPIASE"/>
    <property type="match status" value="1"/>
</dbReference>
<dbReference type="NCBIfam" id="TIGR00115">
    <property type="entry name" value="tig"/>
    <property type="match status" value="1"/>
</dbReference>
<dbReference type="Pfam" id="PF00254">
    <property type="entry name" value="FKBP_C"/>
    <property type="match status" value="1"/>
</dbReference>
<evidence type="ECO:0000313" key="16">
    <source>
        <dbReference type="Proteomes" id="UP000253083"/>
    </source>
</evidence>
<evidence type="ECO:0000256" key="3">
    <source>
        <dbReference type="ARBA" id="ARBA00013194"/>
    </source>
</evidence>
<dbReference type="Pfam" id="PF05698">
    <property type="entry name" value="Trigger_C"/>
    <property type="match status" value="1"/>
</dbReference>
<dbReference type="Gene3D" id="3.30.70.1050">
    <property type="entry name" value="Trigger factor ribosome-binding domain"/>
    <property type="match status" value="1"/>
</dbReference>
<keyword evidence="16" id="KW-1185">Reference proteome</keyword>
<evidence type="ECO:0000256" key="7">
    <source>
        <dbReference type="ARBA" id="ARBA00023186"/>
    </source>
</evidence>
<dbReference type="InterPro" id="IPR008880">
    <property type="entry name" value="Trigger_fac_C"/>
</dbReference>
<dbReference type="GO" id="GO:0015031">
    <property type="term" value="P:protein transport"/>
    <property type="evidence" value="ECO:0007669"/>
    <property type="project" value="UniProtKB-UniRule"/>
</dbReference>
<dbReference type="InterPro" id="IPR008881">
    <property type="entry name" value="Trigger_fac_ribosome-bd_bac"/>
</dbReference>
<dbReference type="InterPro" id="IPR037041">
    <property type="entry name" value="Trigger_fac_C_sf"/>
</dbReference>
<comment type="subcellular location">
    <subcellularLocation>
        <location evidence="11">Cytoplasm</location>
    </subcellularLocation>
    <text evidence="11">About half TF is bound to the ribosome near the polypeptide exit tunnel while the other half is free in the cytoplasm.</text>
</comment>
<name>A0A395JNN3_9GAMM</name>
<dbReference type="Proteomes" id="UP000253083">
    <property type="component" value="Unassembled WGS sequence"/>
</dbReference>
<evidence type="ECO:0000256" key="13">
    <source>
        <dbReference type="RuleBase" id="RU003914"/>
    </source>
</evidence>